<dbReference type="RefSeq" id="WP_110796392.1">
    <property type="nucleotide sequence ID" value="NZ_KZ826486.1"/>
</dbReference>
<sequence length="215" mass="25052">MYYIKWTFYGLLALITFAFFHYVLPQHDIVRVTATEVIRTDFTGWNRRFYAQADSGNIDGTTRDVRLINTVRPNGKVMVYRNEDTGWIWPPYFKFDSSNLQAEAADEISTKSNPTWVKITHYGWRNEFFSIYPNAVSIKPVAGPDVGTGWPWFNTIFLGVLLILLLMVRRIWLQFRERSIDPLLEDAGDSWEAAGDNIAEKRGRLSRWIGSWRSK</sequence>
<name>A0A2V4MZT6_9RHOB</name>
<organism evidence="2 3">
    <name type="scientific">Litorivita pollutaquae</name>
    <dbReference type="NCBI Taxonomy" id="2200892"/>
    <lineage>
        <taxon>Bacteria</taxon>
        <taxon>Pseudomonadati</taxon>
        <taxon>Pseudomonadota</taxon>
        <taxon>Alphaproteobacteria</taxon>
        <taxon>Rhodobacterales</taxon>
        <taxon>Paracoccaceae</taxon>
        <taxon>Litorivita</taxon>
    </lineage>
</organism>
<dbReference type="EMBL" id="QFVT01000007">
    <property type="protein sequence ID" value="PYC47202.1"/>
    <property type="molecule type" value="Genomic_DNA"/>
</dbReference>
<evidence type="ECO:0000256" key="1">
    <source>
        <dbReference type="SAM" id="Phobius"/>
    </source>
</evidence>
<keyword evidence="3" id="KW-1185">Reference proteome</keyword>
<evidence type="ECO:0000313" key="3">
    <source>
        <dbReference type="Proteomes" id="UP000248012"/>
    </source>
</evidence>
<dbReference type="Proteomes" id="UP000248012">
    <property type="component" value="Unassembled WGS sequence"/>
</dbReference>
<comment type="caution">
    <text evidence="2">The sequence shown here is derived from an EMBL/GenBank/DDBJ whole genome shotgun (WGS) entry which is preliminary data.</text>
</comment>
<dbReference type="InterPro" id="IPR011088">
    <property type="entry name" value="Phage_phiNM3_A0EWY4"/>
</dbReference>
<dbReference type="OrthoDB" id="5354324at2"/>
<gene>
    <name evidence="2" type="ORF">DI396_11645</name>
</gene>
<keyword evidence="1" id="KW-1133">Transmembrane helix</keyword>
<feature type="transmembrane region" description="Helical" evidence="1">
    <location>
        <begin position="149"/>
        <end position="168"/>
    </location>
</feature>
<accession>A0A2V4MZT6</accession>
<keyword evidence="1" id="KW-0812">Transmembrane</keyword>
<dbReference type="Pfam" id="PF07509">
    <property type="entry name" value="DUF1523"/>
    <property type="match status" value="1"/>
</dbReference>
<proteinExistence type="predicted"/>
<reference evidence="2 3" key="1">
    <citation type="submission" date="2018-05" db="EMBL/GenBank/DDBJ databases">
        <title>Oceanovita maritima gen. nov., sp. nov., a marine bacterium in the family Rhodobacteraceae isolated from surface seawater of Lundu port Xiamen, China.</title>
        <authorList>
            <person name="Hetharua B.H."/>
            <person name="Min D."/>
            <person name="Liao H."/>
            <person name="Tian Y."/>
        </authorList>
    </citation>
    <scope>NUCLEOTIDE SEQUENCE [LARGE SCALE GENOMIC DNA]</scope>
    <source>
        <strain evidence="2 3">FSX-11</strain>
    </source>
</reference>
<dbReference type="AlphaFoldDB" id="A0A2V4MZT6"/>
<protein>
    <submittedName>
        <fullName evidence="2">DUF1523 domain-containing protein</fullName>
    </submittedName>
</protein>
<evidence type="ECO:0000313" key="2">
    <source>
        <dbReference type="EMBL" id="PYC47202.1"/>
    </source>
</evidence>
<keyword evidence="1" id="KW-0472">Membrane</keyword>